<keyword evidence="2" id="KW-1185">Reference proteome</keyword>
<evidence type="ECO:0000313" key="2">
    <source>
        <dbReference type="Proteomes" id="UP001164250"/>
    </source>
</evidence>
<sequence>MLGFVAVSCAAYIQFNGGTIFQKALEVPLLMTGLVLVVVLLLGLIGSCCRANGVYQGLVFNTVGLLQATDVYRLEAKNATFWVMPEGGPKANVEIFGCIQYLCGDHREHDVLHCASVAAAMYDRDYCKWRNKQLSKRRYDMTAIHARLTFPNLSGKT</sequence>
<gene>
    <name evidence="1" type="ORF">Patl1_19018</name>
</gene>
<dbReference type="EMBL" id="CM047898">
    <property type="protein sequence ID" value="KAJ0105666.1"/>
    <property type="molecule type" value="Genomic_DNA"/>
</dbReference>
<accession>A0ACC1C0M3</accession>
<comment type="caution">
    <text evidence="1">The sequence shown here is derived from an EMBL/GenBank/DDBJ whole genome shotgun (WGS) entry which is preliminary data.</text>
</comment>
<name>A0ACC1C0M3_9ROSI</name>
<proteinExistence type="predicted"/>
<evidence type="ECO:0000313" key="1">
    <source>
        <dbReference type="EMBL" id="KAJ0105666.1"/>
    </source>
</evidence>
<reference evidence="2" key="1">
    <citation type="journal article" date="2023" name="G3 (Bethesda)">
        <title>Genome assembly and association tests identify interacting loci associated with vigor, precocity, and sex in interspecific pistachio rootstocks.</title>
        <authorList>
            <person name="Palmer W."/>
            <person name="Jacygrad E."/>
            <person name="Sagayaradj S."/>
            <person name="Cavanaugh K."/>
            <person name="Han R."/>
            <person name="Bertier L."/>
            <person name="Beede B."/>
            <person name="Kafkas S."/>
            <person name="Golino D."/>
            <person name="Preece J."/>
            <person name="Michelmore R."/>
        </authorList>
    </citation>
    <scope>NUCLEOTIDE SEQUENCE [LARGE SCALE GENOMIC DNA]</scope>
</reference>
<protein>
    <submittedName>
        <fullName evidence="1">Uncharacterized protein</fullName>
    </submittedName>
</protein>
<organism evidence="1 2">
    <name type="scientific">Pistacia atlantica</name>
    <dbReference type="NCBI Taxonomy" id="434234"/>
    <lineage>
        <taxon>Eukaryota</taxon>
        <taxon>Viridiplantae</taxon>
        <taxon>Streptophyta</taxon>
        <taxon>Embryophyta</taxon>
        <taxon>Tracheophyta</taxon>
        <taxon>Spermatophyta</taxon>
        <taxon>Magnoliopsida</taxon>
        <taxon>eudicotyledons</taxon>
        <taxon>Gunneridae</taxon>
        <taxon>Pentapetalae</taxon>
        <taxon>rosids</taxon>
        <taxon>malvids</taxon>
        <taxon>Sapindales</taxon>
        <taxon>Anacardiaceae</taxon>
        <taxon>Pistacia</taxon>
    </lineage>
</organism>
<dbReference type="Proteomes" id="UP001164250">
    <property type="component" value="Chromosome 2"/>
</dbReference>